<dbReference type="NCBIfam" id="NF000775">
    <property type="entry name" value="PRK00052.2-5"/>
    <property type="match status" value="1"/>
</dbReference>
<keyword evidence="8" id="KW-0449">Lipoprotein</keyword>
<evidence type="ECO:0000313" key="8">
    <source>
        <dbReference type="EMBL" id="AHK63148.1"/>
    </source>
</evidence>
<dbReference type="NCBIfam" id="TIGR00544">
    <property type="entry name" value="lgt"/>
    <property type="match status" value="1"/>
</dbReference>
<dbReference type="InterPro" id="IPR001640">
    <property type="entry name" value="Lgt"/>
</dbReference>
<gene>
    <name evidence="7 8" type="primary">lgt</name>
    <name evidence="8" type="ORF">M832_02830</name>
</gene>
<feature type="transmembrane region" description="Helical" evidence="7">
    <location>
        <begin position="149"/>
        <end position="169"/>
    </location>
</feature>
<comment type="function">
    <text evidence="7">Catalyzes the transfer of the diacylglyceryl group from phosphatidylglycerol to the sulfhydryl group of the N-terminal cysteine of a prolipoprotein, the first step in the formation of mature lipoproteins.</text>
</comment>
<comment type="catalytic activity">
    <reaction evidence="7">
        <text>L-cysteinyl-[prolipoprotein] + a 1,2-diacyl-sn-glycero-3-phospho-(1'-sn-glycerol) = an S-1,2-diacyl-sn-glyceryl-L-cysteinyl-[prolipoprotein] + sn-glycerol 1-phosphate + H(+)</text>
        <dbReference type="Rhea" id="RHEA:56712"/>
        <dbReference type="Rhea" id="RHEA-COMP:14679"/>
        <dbReference type="Rhea" id="RHEA-COMP:14680"/>
        <dbReference type="ChEBI" id="CHEBI:15378"/>
        <dbReference type="ChEBI" id="CHEBI:29950"/>
        <dbReference type="ChEBI" id="CHEBI:57685"/>
        <dbReference type="ChEBI" id="CHEBI:64716"/>
        <dbReference type="ChEBI" id="CHEBI:140658"/>
        <dbReference type="EC" id="2.5.1.145"/>
    </reaction>
</comment>
<dbReference type="STRING" id="1229831.M832_02830"/>
<feature type="transmembrane region" description="Helical" evidence="7">
    <location>
        <begin position="207"/>
        <end position="224"/>
    </location>
</feature>
<dbReference type="EC" id="2.5.1.145" evidence="7"/>
<keyword evidence="4 7" id="KW-0812">Transmembrane</keyword>
<feature type="transmembrane region" description="Helical" evidence="7">
    <location>
        <begin position="273"/>
        <end position="293"/>
    </location>
</feature>
<evidence type="ECO:0000256" key="1">
    <source>
        <dbReference type="ARBA" id="ARBA00007150"/>
    </source>
</evidence>
<accession>W8JQP2</accession>
<dbReference type="HAMAP" id="MF_01147">
    <property type="entry name" value="Lgt"/>
    <property type="match status" value="1"/>
</dbReference>
<dbReference type="GO" id="GO:0005886">
    <property type="term" value="C:plasma membrane"/>
    <property type="evidence" value="ECO:0007669"/>
    <property type="project" value="UniProtKB-SubCell"/>
</dbReference>
<dbReference type="GO" id="GO:0042158">
    <property type="term" value="P:lipoprotein biosynthetic process"/>
    <property type="evidence" value="ECO:0007669"/>
    <property type="project" value="UniProtKB-UniRule"/>
</dbReference>
<dbReference type="PANTHER" id="PTHR30589">
    <property type="entry name" value="PROLIPOPROTEIN DIACYLGLYCERYL TRANSFERASE"/>
    <property type="match status" value="1"/>
</dbReference>
<evidence type="ECO:0000256" key="4">
    <source>
        <dbReference type="ARBA" id="ARBA00022692"/>
    </source>
</evidence>
<organism evidence="8 9">
    <name type="scientific">Chlamydia avium 10DC88</name>
    <dbReference type="NCBI Taxonomy" id="1229831"/>
    <lineage>
        <taxon>Bacteria</taxon>
        <taxon>Pseudomonadati</taxon>
        <taxon>Chlamydiota</taxon>
        <taxon>Chlamydiia</taxon>
        <taxon>Chlamydiales</taxon>
        <taxon>Chlamydiaceae</taxon>
        <taxon>Chlamydia/Chlamydophila group</taxon>
        <taxon>Chlamydia</taxon>
    </lineage>
</organism>
<dbReference type="eggNOG" id="COG0682">
    <property type="taxonomic scope" value="Bacteria"/>
</dbReference>
<sequence length="319" mass="35835">MIFFLFWTGIMQVVLSVIHWNYSKFLWHSEAYSLRISWYGLCFSLGILLSSVAAIYLASSCYSESDRCMFSKQQLRDALENFALYSLLFIIPGARIAYVLFYGGHFYFQHPIEILKIWNGGLSSHGGIVGLLLWAMIYSKKYKKKIHTLTFLFICDLGAAVFGILAFLIRIGNFMNQEIVGIPTDLPWGVIFSSLSHGTSGIPLHPVQLYEGVSYLLLSSLLFFATYKRYLILGSGYAASLSLIGIAVIRFFAEFFKSPQGVVVSADSLLSMGQILSLPMFILGLSLGICCFIRSKKISLHFLKSNKFIGKVFKNLCGR</sequence>
<feature type="transmembrane region" description="Helical" evidence="7">
    <location>
        <begin position="231"/>
        <end position="253"/>
    </location>
</feature>
<dbReference type="Proteomes" id="UP000019433">
    <property type="component" value="Chromosome"/>
</dbReference>
<keyword evidence="3 7" id="KW-0808">Transferase</keyword>
<dbReference type="AlphaFoldDB" id="W8JQP2"/>
<keyword evidence="5 7" id="KW-1133">Transmembrane helix</keyword>
<keyword evidence="8" id="KW-0328">Glycosyltransferase</keyword>
<protein>
    <recommendedName>
        <fullName evidence="7">Phosphatidylglycerol--prolipoprotein diacylglyceryl transferase</fullName>
        <ecNumber evidence="7">2.5.1.145</ecNumber>
    </recommendedName>
</protein>
<evidence type="ECO:0000256" key="6">
    <source>
        <dbReference type="ARBA" id="ARBA00023136"/>
    </source>
</evidence>
<dbReference type="PATRIC" id="fig|1229831.3.peg.286"/>
<evidence type="ECO:0000313" key="9">
    <source>
        <dbReference type="Proteomes" id="UP000019433"/>
    </source>
</evidence>
<keyword evidence="6 7" id="KW-0472">Membrane</keyword>
<evidence type="ECO:0000256" key="3">
    <source>
        <dbReference type="ARBA" id="ARBA00022679"/>
    </source>
</evidence>
<dbReference type="KEGG" id="cav:M832_02830"/>
<dbReference type="PROSITE" id="PS01311">
    <property type="entry name" value="LGT"/>
    <property type="match status" value="1"/>
</dbReference>
<dbReference type="PANTHER" id="PTHR30589:SF0">
    <property type="entry name" value="PHOSPHATIDYLGLYCEROL--PROLIPOPROTEIN DIACYLGLYCERYL TRANSFERASE"/>
    <property type="match status" value="1"/>
</dbReference>
<feature type="transmembrane region" description="Helical" evidence="7">
    <location>
        <begin position="36"/>
        <end position="62"/>
    </location>
</feature>
<evidence type="ECO:0000256" key="5">
    <source>
        <dbReference type="ARBA" id="ARBA00022989"/>
    </source>
</evidence>
<evidence type="ECO:0000256" key="2">
    <source>
        <dbReference type="ARBA" id="ARBA00022475"/>
    </source>
</evidence>
<evidence type="ECO:0000256" key="7">
    <source>
        <dbReference type="HAMAP-Rule" id="MF_01147"/>
    </source>
</evidence>
<feature type="transmembrane region" description="Helical" evidence="7">
    <location>
        <begin position="82"/>
        <end position="105"/>
    </location>
</feature>
<name>W8JQP2_9CHLA</name>
<dbReference type="HOGENOM" id="CLU_013386_1_0_0"/>
<keyword evidence="2 7" id="KW-1003">Cell membrane</keyword>
<feature type="transmembrane region" description="Helical" evidence="7">
    <location>
        <begin position="117"/>
        <end position="137"/>
    </location>
</feature>
<dbReference type="GO" id="GO:0008961">
    <property type="term" value="F:phosphatidylglycerol-prolipoprotein diacylglyceryl transferase activity"/>
    <property type="evidence" value="ECO:0007669"/>
    <property type="project" value="UniProtKB-UniRule"/>
</dbReference>
<comment type="subcellular location">
    <subcellularLocation>
        <location evidence="7">Cell membrane</location>
        <topology evidence="7">Multi-pass membrane protein</topology>
    </subcellularLocation>
</comment>
<feature type="binding site" evidence="7">
    <location>
        <position position="170"/>
    </location>
    <ligand>
        <name>a 1,2-diacyl-sn-glycero-3-phospho-(1'-sn-glycerol)</name>
        <dbReference type="ChEBI" id="CHEBI:64716"/>
    </ligand>
</feature>
<dbReference type="UniPathway" id="UPA00664"/>
<comment type="pathway">
    <text evidence="7">Protein modification; lipoprotein biosynthesis (diacylglyceryl transfer).</text>
</comment>
<reference evidence="8 9" key="1">
    <citation type="journal article" date="2014" name="Syst. Appl. Microbiol.">
        <title>Evidence for the existence of two new members of the family Chlamydiaceae and proposal of Chlamydia avium sp. nov. and Chlamydia gallinacea sp. nov.</title>
        <authorList>
            <person name="Sachse K."/>
            <person name="Laroucau K."/>
            <person name="Riege K."/>
            <person name="Wehner S."/>
            <person name="Dilcher M."/>
            <person name="Creasy H.H."/>
            <person name="Weidmann M."/>
            <person name="Myers G."/>
            <person name="Vorimore F."/>
            <person name="Vicari N."/>
            <person name="Magnino S."/>
            <person name="Liebler-Tenorio E."/>
            <person name="Ruettger A."/>
            <person name="Bavoil P.M."/>
            <person name="Hufert F.T."/>
            <person name="Rossello-Mora R."/>
            <person name="Marz M."/>
        </authorList>
    </citation>
    <scope>NUCLEOTIDE SEQUENCE [LARGE SCALE GENOMIC DNA]</scope>
    <source>
        <strain evidence="8 9">10DC88</strain>
    </source>
</reference>
<dbReference type="EMBL" id="CP006571">
    <property type="protein sequence ID" value="AHK63148.1"/>
    <property type="molecule type" value="Genomic_DNA"/>
</dbReference>
<proteinExistence type="inferred from homology"/>
<comment type="similarity">
    <text evidence="1 7">Belongs to the Lgt family.</text>
</comment>
<dbReference type="Pfam" id="PF01790">
    <property type="entry name" value="LGT"/>
    <property type="match status" value="1"/>
</dbReference>